<gene>
    <name evidence="1" type="ORF">DSO57_1039374</name>
</gene>
<evidence type="ECO:0000313" key="2">
    <source>
        <dbReference type="Proteomes" id="UP001165960"/>
    </source>
</evidence>
<organism evidence="1 2">
    <name type="scientific">Entomophthora muscae</name>
    <dbReference type="NCBI Taxonomy" id="34485"/>
    <lineage>
        <taxon>Eukaryota</taxon>
        <taxon>Fungi</taxon>
        <taxon>Fungi incertae sedis</taxon>
        <taxon>Zoopagomycota</taxon>
        <taxon>Entomophthoromycotina</taxon>
        <taxon>Entomophthoromycetes</taxon>
        <taxon>Entomophthorales</taxon>
        <taxon>Entomophthoraceae</taxon>
        <taxon>Entomophthora</taxon>
    </lineage>
</organism>
<keyword evidence="2" id="KW-1185">Reference proteome</keyword>
<comment type="caution">
    <text evidence="1">The sequence shown here is derived from an EMBL/GenBank/DDBJ whole genome shotgun (WGS) entry which is preliminary data.</text>
</comment>
<name>A0ACC2U899_9FUNG</name>
<evidence type="ECO:0000313" key="1">
    <source>
        <dbReference type="EMBL" id="KAJ9082971.1"/>
    </source>
</evidence>
<protein>
    <submittedName>
        <fullName evidence="1">Uncharacterized protein</fullName>
    </submittedName>
</protein>
<reference evidence="1" key="1">
    <citation type="submission" date="2022-04" db="EMBL/GenBank/DDBJ databases">
        <title>Genome of the entomopathogenic fungus Entomophthora muscae.</title>
        <authorList>
            <person name="Elya C."/>
            <person name="Lovett B.R."/>
            <person name="Lee E."/>
            <person name="Macias A.M."/>
            <person name="Hajek A.E."/>
            <person name="De Bivort B.L."/>
            <person name="Kasson M.T."/>
            <person name="De Fine Licht H.H."/>
            <person name="Stajich J.E."/>
        </authorList>
    </citation>
    <scope>NUCLEOTIDE SEQUENCE</scope>
    <source>
        <strain evidence="1">Berkeley</strain>
    </source>
</reference>
<accession>A0ACC2U899</accession>
<proteinExistence type="predicted"/>
<dbReference type="EMBL" id="QTSX02001354">
    <property type="protein sequence ID" value="KAJ9082971.1"/>
    <property type="molecule type" value="Genomic_DNA"/>
</dbReference>
<sequence>LLASSWSNMLEDVAYYPLLPEDGPHLPQSWMHLSQAQKGLDGSGMARTGEDVNASFRVSNTEMQSSVQKNWTLSEQRHIMGVKTAGLTHQQGSE</sequence>
<dbReference type="Proteomes" id="UP001165960">
    <property type="component" value="Unassembled WGS sequence"/>
</dbReference>
<feature type="non-terminal residue" evidence="1">
    <location>
        <position position="1"/>
    </location>
</feature>